<organism evidence="2 3">
    <name type="scientific">Gossypium schwendimanii</name>
    <name type="common">Cotton</name>
    <dbReference type="NCBI Taxonomy" id="34291"/>
    <lineage>
        <taxon>Eukaryota</taxon>
        <taxon>Viridiplantae</taxon>
        <taxon>Streptophyta</taxon>
        <taxon>Embryophyta</taxon>
        <taxon>Tracheophyta</taxon>
        <taxon>Spermatophyta</taxon>
        <taxon>Magnoliopsida</taxon>
        <taxon>eudicotyledons</taxon>
        <taxon>Gunneridae</taxon>
        <taxon>Pentapetalae</taxon>
        <taxon>rosids</taxon>
        <taxon>malvids</taxon>
        <taxon>Malvales</taxon>
        <taxon>Malvaceae</taxon>
        <taxon>Malvoideae</taxon>
        <taxon>Gossypium</taxon>
    </lineage>
</organism>
<dbReference type="OrthoDB" id="10576201at2759"/>
<evidence type="ECO:0000256" key="1">
    <source>
        <dbReference type="SAM" id="MobiDB-lite"/>
    </source>
</evidence>
<dbReference type="EMBL" id="JABFAF010000002">
    <property type="protein sequence ID" value="MBA0850002.1"/>
    <property type="molecule type" value="Genomic_DNA"/>
</dbReference>
<feature type="region of interest" description="Disordered" evidence="1">
    <location>
        <begin position="125"/>
        <end position="156"/>
    </location>
</feature>
<accession>A0A7J9KU17</accession>
<dbReference type="AlphaFoldDB" id="A0A7J9KU17"/>
<sequence length="189" mass="20740">MGAKFNALIPLREEGTENGTVTVDLSEVNFQIRELLKRKGCKNGPVIKTQEAHVDDVELVSDSNLFRFNAFSILLVGKEIMAPSSIGSHFNPTFEGLVESMVKLDKDGLQSRRHSYVSFKESDVPKKIKPSGISDSVELGKGHSASKGRGSGEKGGVVRSNRVISKTIQDRGGRFKNSCIVRVFLYQTP</sequence>
<gene>
    <name evidence="2" type="ORF">Goshw_023889</name>
</gene>
<name>A0A7J9KU17_GOSSC</name>
<proteinExistence type="predicted"/>
<keyword evidence="3" id="KW-1185">Reference proteome</keyword>
<evidence type="ECO:0000313" key="3">
    <source>
        <dbReference type="Proteomes" id="UP000593576"/>
    </source>
</evidence>
<reference evidence="2 3" key="1">
    <citation type="journal article" date="2019" name="Genome Biol. Evol.">
        <title>Insights into the evolution of the New World diploid cottons (Gossypium, subgenus Houzingenia) based on genome sequencing.</title>
        <authorList>
            <person name="Grover C.E."/>
            <person name="Arick M.A. 2nd"/>
            <person name="Thrash A."/>
            <person name="Conover J.L."/>
            <person name="Sanders W.S."/>
            <person name="Peterson D.G."/>
            <person name="Frelichowski J.E."/>
            <person name="Scheffler J.A."/>
            <person name="Scheffler B.E."/>
            <person name="Wendel J.F."/>
        </authorList>
    </citation>
    <scope>NUCLEOTIDE SEQUENCE [LARGE SCALE GENOMIC DNA]</scope>
    <source>
        <strain evidence="2">1</strain>
        <tissue evidence="2">Leaf</tissue>
    </source>
</reference>
<comment type="caution">
    <text evidence="2">The sequence shown here is derived from an EMBL/GenBank/DDBJ whole genome shotgun (WGS) entry which is preliminary data.</text>
</comment>
<dbReference type="Proteomes" id="UP000593576">
    <property type="component" value="Unassembled WGS sequence"/>
</dbReference>
<evidence type="ECO:0000313" key="2">
    <source>
        <dbReference type="EMBL" id="MBA0850002.1"/>
    </source>
</evidence>
<protein>
    <submittedName>
        <fullName evidence="2">Uncharacterized protein</fullName>
    </submittedName>
</protein>